<evidence type="ECO:0000259" key="6">
    <source>
        <dbReference type="PROSITE" id="PS50118"/>
    </source>
</evidence>
<sequence length="467" mass="54099">MSDGEDTEKGATKLNTNFNDKANNEVIYLNNDKTHSDTILISFDPGGNLKKSMIHGPLNLSKKKEEQDKLNILDSKNTDMRNKRVSEITSNIWRKKHASDQNITPPDEKVELLTPTNSPNQKDAITPNHIKNLQDVADSMHVKEIQMNNTDIYHDVFNLLSNNQPENSDSVANHNIVNLENVERLNGLNQLYSMFNQNNSAVNQFGIPNTAYISNIFCNTGVLRFCIDTIRQYIGKGLVTQEYISKLLFEKYVNGQNIKPSQVKNAFPSYMKIQSDNEDKFINCNLNVQLKNKSPDNIFDLDKLSKSFSKTESCSVVENDDVFQKKDFLMKKKSLESDFQKKHVKRPMNAFMVWSQTERKRMLKNNPNLHNSLISTYLGKIWKNMSDSEKKPFYAEQIRLSEQHMKDHPDYRYKPKPRKTKIESNIKKIGRNQIYLINNRKMYQDLLDSNPVDVTELNYQDNKNRLG</sequence>
<name>A0A177B6V5_9BILA</name>
<dbReference type="GO" id="GO:0000978">
    <property type="term" value="F:RNA polymerase II cis-regulatory region sequence-specific DNA binding"/>
    <property type="evidence" value="ECO:0007669"/>
    <property type="project" value="TreeGrafter"/>
</dbReference>
<reference evidence="7 8" key="1">
    <citation type="submission" date="2016-04" db="EMBL/GenBank/DDBJ databases">
        <title>The genome of Intoshia linei affirms orthonectids as highly simplified spiralians.</title>
        <authorList>
            <person name="Mikhailov K.V."/>
            <person name="Slusarev G.S."/>
            <person name="Nikitin M.A."/>
            <person name="Logacheva M.D."/>
            <person name="Penin A."/>
            <person name="Aleoshin V."/>
            <person name="Panchin Y.V."/>
        </authorList>
    </citation>
    <scope>NUCLEOTIDE SEQUENCE [LARGE SCALE GENOMIC DNA]</scope>
    <source>
        <strain evidence="7">Intl2013</strain>
        <tissue evidence="7">Whole animal</tissue>
    </source>
</reference>
<dbReference type="InterPro" id="IPR051356">
    <property type="entry name" value="SOX/SOX-like_TF"/>
</dbReference>
<dbReference type="InterPro" id="IPR009071">
    <property type="entry name" value="HMG_box_dom"/>
</dbReference>
<feature type="DNA-binding region" description="HMG box" evidence="5">
    <location>
        <begin position="344"/>
        <end position="412"/>
    </location>
</feature>
<dbReference type="CDD" id="cd22004">
    <property type="entry name" value="HMG-box_SOX"/>
    <property type="match status" value="1"/>
</dbReference>
<dbReference type="PANTHER" id="PTHR45789">
    <property type="entry name" value="FI18025P1"/>
    <property type="match status" value="1"/>
</dbReference>
<dbReference type="GO" id="GO:0000981">
    <property type="term" value="F:DNA-binding transcription factor activity, RNA polymerase II-specific"/>
    <property type="evidence" value="ECO:0007669"/>
    <property type="project" value="TreeGrafter"/>
</dbReference>
<proteinExistence type="predicted"/>
<dbReference type="GO" id="GO:0045165">
    <property type="term" value="P:cell fate commitment"/>
    <property type="evidence" value="ECO:0007669"/>
    <property type="project" value="TreeGrafter"/>
</dbReference>
<dbReference type="Pfam" id="PF00505">
    <property type="entry name" value="HMG_box"/>
    <property type="match status" value="1"/>
</dbReference>
<dbReference type="PROSITE" id="PS50118">
    <property type="entry name" value="HMG_BOX_2"/>
    <property type="match status" value="1"/>
</dbReference>
<feature type="domain" description="HMG box" evidence="6">
    <location>
        <begin position="344"/>
        <end position="412"/>
    </location>
</feature>
<accession>A0A177B6V5</accession>
<dbReference type="PANTHER" id="PTHR45789:SF2">
    <property type="entry name" value="FI18025P1"/>
    <property type="match status" value="1"/>
</dbReference>
<evidence type="ECO:0000313" key="8">
    <source>
        <dbReference type="Proteomes" id="UP000078046"/>
    </source>
</evidence>
<comment type="caution">
    <text evidence="7">The sequence shown here is derived from an EMBL/GenBank/DDBJ whole genome shotgun (WGS) entry which is preliminary data.</text>
</comment>
<dbReference type="OrthoDB" id="6247875at2759"/>
<dbReference type="AlphaFoldDB" id="A0A177B6V5"/>
<dbReference type="EMBL" id="LWCA01000219">
    <property type="protein sequence ID" value="OAF69860.1"/>
    <property type="molecule type" value="Genomic_DNA"/>
</dbReference>
<keyword evidence="4 5" id="KW-0539">Nucleus</keyword>
<keyword evidence="3" id="KW-0804">Transcription</keyword>
<dbReference type="SMART" id="SM00398">
    <property type="entry name" value="HMG"/>
    <property type="match status" value="1"/>
</dbReference>
<dbReference type="Proteomes" id="UP000078046">
    <property type="component" value="Unassembled WGS sequence"/>
</dbReference>
<gene>
    <name evidence="7" type="ORF">A3Q56_02391</name>
</gene>
<protein>
    <recommendedName>
        <fullName evidence="6">HMG box domain-containing protein</fullName>
    </recommendedName>
</protein>
<keyword evidence="1" id="KW-0805">Transcription regulation</keyword>
<evidence type="ECO:0000256" key="2">
    <source>
        <dbReference type="ARBA" id="ARBA00023125"/>
    </source>
</evidence>
<dbReference type="SUPFAM" id="SSF47095">
    <property type="entry name" value="HMG-box"/>
    <property type="match status" value="1"/>
</dbReference>
<evidence type="ECO:0000256" key="1">
    <source>
        <dbReference type="ARBA" id="ARBA00023015"/>
    </source>
</evidence>
<evidence type="ECO:0000256" key="3">
    <source>
        <dbReference type="ARBA" id="ARBA00023163"/>
    </source>
</evidence>
<evidence type="ECO:0000256" key="4">
    <source>
        <dbReference type="ARBA" id="ARBA00023242"/>
    </source>
</evidence>
<dbReference type="Gene3D" id="1.10.30.10">
    <property type="entry name" value="High mobility group box domain"/>
    <property type="match status" value="1"/>
</dbReference>
<keyword evidence="8" id="KW-1185">Reference proteome</keyword>
<organism evidence="7 8">
    <name type="scientific">Intoshia linei</name>
    <dbReference type="NCBI Taxonomy" id="1819745"/>
    <lineage>
        <taxon>Eukaryota</taxon>
        <taxon>Metazoa</taxon>
        <taxon>Spiralia</taxon>
        <taxon>Lophotrochozoa</taxon>
        <taxon>Mesozoa</taxon>
        <taxon>Orthonectida</taxon>
        <taxon>Rhopaluridae</taxon>
        <taxon>Intoshia</taxon>
    </lineage>
</organism>
<evidence type="ECO:0000313" key="7">
    <source>
        <dbReference type="EMBL" id="OAF69860.1"/>
    </source>
</evidence>
<evidence type="ECO:0000256" key="5">
    <source>
        <dbReference type="PROSITE-ProRule" id="PRU00267"/>
    </source>
</evidence>
<keyword evidence="2 5" id="KW-0238">DNA-binding</keyword>
<dbReference type="FunFam" id="1.10.30.10:FF:000003">
    <property type="entry name" value="Putative transcription factor SOX-6"/>
    <property type="match status" value="1"/>
</dbReference>
<dbReference type="InterPro" id="IPR036910">
    <property type="entry name" value="HMG_box_dom_sf"/>
</dbReference>
<dbReference type="GO" id="GO:0005634">
    <property type="term" value="C:nucleus"/>
    <property type="evidence" value="ECO:0007669"/>
    <property type="project" value="UniProtKB-UniRule"/>
</dbReference>